<feature type="region of interest" description="Disordered" evidence="1">
    <location>
        <begin position="1"/>
        <end position="79"/>
    </location>
</feature>
<comment type="caution">
    <text evidence="2">The sequence shown here is derived from an EMBL/GenBank/DDBJ whole genome shotgun (WGS) entry which is preliminary data.</text>
</comment>
<gene>
    <name evidence="2" type="ORF">E2562_026966</name>
</gene>
<evidence type="ECO:0000256" key="1">
    <source>
        <dbReference type="SAM" id="MobiDB-lite"/>
    </source>
</evidence>
<protein>
    <submittedName>
        <fullName evidence="2">Uncharacterized protein</fullName>
    </submittedName>
</protein>
<sequence length="79" mass="9330">MSMAGRMAWHRVGDHRPVMAGGDDSSRRQGWRFLMRGRWSDDDRPDGRGEKGCRLGERQFDGNARRRQMGDKDTDRRWH</sequence>
<accession>A0A6G1C037</accession>
<reference evidence="2 3" key="1">
    <citation type="submission" date="2019-11" db="EMBL/GenBank/DDBJ databases">
        <title>Whole genome sequence of Oryza granulata.</title>
        <authorList>
            <person name="Li W."/>
        </authorList>
    </citation>
    <scope>NUCLEOTIDE SEQUENCE [LARGE SCALE GENOMIC DNA]</scope>
    <source>
        <strain evidence="3">cv. Menghai</strain>
        <tissue evidence="2">Leaf</tissue>
    </source>
</reference>
<dbReference type="AlphaFoldDB" id="A0A6G1C037"/>
<feature type="compositionally biased region" description="Basic and acidic residues" evidence="1">
    <location>
        <begin position="38"/>
        <end position="79"/>
    </location>
</feature>
<dbReference type="Proteomes" id="UP000479710">
    <property type="component" value="Unassembled WGS sequence"/>
</dbReference>
<dbReference type="EMBL" id="SPHZ02000011">
    <property type="protein sequence ID" value="KAF0893550.1"/>
    <property type="molecule type" value="Genomic_DNA"/>
</dbReference>
<keyword evidence="3" id="KW-1185">Reference proteome</keyword>
<evidence type="ECO:0000313" key="2">
    <source>
        <dbReference type="EMBL" id="KAF0893550.1"/>
    </source>
</evidence>
<proteinExistence type="predicted"/>
<name>A0A6G1C037_9ORYZ</name>
<organism evidence="2 3">
    <name type="scientific">Oryza meyeriana var. granulata</name>
    <dbReference type="NCBI Taxonomy" id="110450"/>
    <lineage>
        <taxon>Eukaryota</taxon>
        <taxon>Viridiplantae</taxon>
        <taxon>Streptophyta</taxon>
        <taxon>Embryophyta</taxon>
        <taxon>Tracheophyta</taxon>
        <taxon>Spermatophyta</taxon>
        <taxon>Magnoliopsida</taxon>
        <taxon>Liliopsida</taxon>
        <taxon>Poales</taxon>
        <taxon>Poaceae</taxon>
        <taxon>BOP clade</taxon>
        <taxon>Oryzoideae</taxon>
        <taxon>Oryzeae</taxon>
        <taxon>Oryzinae</taxon>
        <taxon>Oryza</taxon>
        <taxon>Oryza meyeriana</taxon>
    </lineage>
</organism>
<evidence type="ECO:0000313" key="3">
    <source>
        <dbReference type="Proteomes" id="UP000479710"/>
    </source>
</evidence>